<accession>A0ABQ4TV41</accession>
<dbReference type="RefSeq" id="WP_238180954.1">
    <property type="nucleotide sequence ID" value="NZ_BPRB01000026.1"/>
</dbReference>
<comment type="caution">
    <text evidence="2">The sequence shown here is derived from an EMBL/GenBank/DDBJ whole genome shotgun (WGS) entry which is preliminary data.</text>
</comment>
<sequence>MEGKLERSGEDFLIRISAAEGLEHGLREGQTVELRPRPPRRETWADMIGEMDRLGQSHRPEPVDWGPDVGAEIVRDD</sequence>
<evidence type="ECO:0008006" key="4">
    <source>
        <dbReference type="Google" id="ProtNLM"/>
    </source>
</evidence>
<name>A0ABQ4TV41_9HYPH</name>
<evidence type="ECO:0000256" key="1">
    <source>
        <dbReference type="SAM" id="MobiDB-lite"/>
    </source>
</evidence>
<keyword evidence="3" id="KW-1185">Reference proteome</keyword>
<organism evidence="2 3">
    <name type="scientific">Methylobacterium trifolii</name>
    <dbReference type="NCBI Taxonomy" id="1003092"/>
    <lineage>
        <taxon>Bacteria</taxon>
        <taxon>Pseudomonadati</taxon>
        <taxon>Pseudomonadota</taxon>
        <taxon>Alphaproteobacteria</taxon>
        <taxon>Hyphomicrobiales</taxon>
        <taxon>Methylobacteriaceae</taxon>
        <taxon>Methylobacterium</taxon>
    </lineage>
</organism>
<proteinExistence type="predicted"/>
<dbReference type="EMBL" id="BPRB01000026">
    <property type="protein sequence ID" value="GJE58324.1"/>
    <property type="molecule type" value="Genomic_DNA"/>
</dbReference>
<dbReference type="Proteomes" id="UP001055057">
    <property type="component" value="Unassembled WGS sequence"/>
</dbReference>
<feature type="compositionally biased region" description="Basic and acidic residues" evidence="1">
    <location>
        <begin position="53"/>
        <end position="62"/>
    </location>
</feature>
<reference evidence="2" key="1">
    <citation type="journal article" date="2021" name="Front. Microbiol.">
        <title>Comprehensive Comparative Genomics and Phenotyping of Methylobacterium Species.</title>
        <authorList>
            <person name="Alessa O."/>
            <person name="Ogura Y."/>
            <person name="Fujitani Y."/>
            <person name="Takami H."/>
            <person name="Hayashi T."/>
            <person name="Sahin N."/>
            <person name="Tani A."/>
        </authorList>
    </citation>
    <scope>NUCLEOTIDE SEQUENCE</scope>
    <source>
        <strain evidence="2">DSM 23632</strain>
    </source>
</reference>
<feature type="region of interest" description="Disordered" evidence="1">
    <location>
        <begin position="53"/>
        <end position="77"/>
    </location>
</feature>
<gene>
    <name evidence="2" type="ORF">MPOCJGCO_0403</name>
</gene>
<reference evidence="2" key="2">
    <citation type="submission" date="2021-08" db="EMBL/GenBank/DDBJ databases">
        <authorList>
            <person name="Tani A."/>
            <person name="Ola A."/>
            <person name="Ogura Y."/>
            <person name="Katsura K."/>
            <person name="Hayashi T."/>
        </authorList>
    </citation>
    <scope>NUCLEOTIDE SEQUENCE</scope>
    <source>
        <strain evidence="2">DSM 23632</strain>
    </source>
</reference>
<evidence type="ECO:0000313" key="3">
    <source>
        <dbReference type="Proteomes" id="UP001055057"/>
    </source>
</evidence>
<protein>
    <recommendedName>
        <fullName evidence="4">AbrB/MazE/SpoVT family DNA-binding domain-containing protein</fullName>
    </recommendedName>
</protein>
<evidence type="ECO:0000313" key="2">
    <source>
        <dbReference type="EMBL" id="GJE58324.1"/>
    </source>
</evidence>